<dbReference type="InterPro" id="IPR007197">
    <property type="entry name" value="rSAM"/>
</dbReference>
<protein>
    <submittedName>
        <fullName evidence="3">Radical SAM protein</fullName>
    </submittedName>
</protein>
<comment type="caution">
    <text evidence="3">The sequence shown here is derived from an EMBL/GenBank/DDBJ whole genome shotgun (WGS) entry which is preliminary data.</text>
</comment>
<dbReference type="GO" id="GO:0051536">
    <property type="term" value="F:iron-sulfur cluster binding"/>
    <property type="evidence" value="ECO:0007669"/>
    <property type="project" value="InterPro"/>
</dbReference>
<dbReference type="PANTHER" id="PTHR42731:SF1">
    <property type="entry name" value="RADICAL SAM DOMAIN PROTEIN"/>
    <property type="match status" value="1"/>
</dbReference>
<name>A0A7C0U6N1_9BACT</name>
<evidence type="ECO:0000313" key="3">
    <source>
        <dbReference type="EMBL" id="HDD53043.1"/>
    </source>
</evidence>
<dbReference type="Proteomes" id="UP000885690">
    <property type="component" value="Unassembled WGS sequence"/>
</dbReference>
<feature type="non-terminal residue" evidence="3">
    <location>
        <position position="323"/>
    </location>
</feature>
<dbReference type="GO" id="GO:0003824">
    <property type="term" value="F:catalytic activity"/>
    <property type="evidence" value="ECO:0007669"/>
    <property type="project" value="InterPro"/>
</dbReference>
<feature type="domain" description="Radical SAM core" evidence="1">
    <location>
        <begin position="242"/>
        <end position="311"/>
    </location>
</feature>
<dbReference type="Gene3D" id="3.30.750.210">
    <property type="match status" value="1"/>
</dbReference>
<feature type="domain" description="Radical SAM" evidence="2">
    <location>
        <begin position="55"/>
        <end position="205"/>
    </location>
</feature>
<dbReference type="InterPro" id="IPR058240">
    <property type="entry name" value="rSAM_sf"/>
</dbReference>
<evidence type="ECO:0000259" key="2">
    <source>
        <dbReference type="Pfam" id="PF19864"/>
    </source>
</evidence>
<dbReference type="SFLD" id="SFLDS00029">
    <property type="entry name" value="Radical_SAM"/>
    <property type="match status" value="1"/>
</dbReference>
<dbReference type="EMBL" id="DQWS01000119">
    <property type="protein sequence ID" value="HDD53043.1"/>
    <property type="molecule type" value="Genomic_DNA"/>
</dbReference>
<dbReference type="Pfam" id="PF04055">
    <property type="entry name" value="Radical_SAM"/>
    <property type="match status" value="1"/>
</dbReference>
<evidence type="ECO:0000259" key="1">
    <source>
        <dbReference type="Pfam" id="PF04055"/>
    </source>
</evidence>
<sequence length="323" mass="36162">MKPLDRLRPFLALLERPSRYLNQEINTRCKEWEGAVYRVLLLFPDTYEVGMSHLGLRIIYHILNDQEGVLADRTYLPWRDALEVMEREGIPLWGLETGRPLKDFHLLEVSFQQELAYTNLLKALDVSGVPLLASQRREEDPIVMVGGAATVNPVPFAPFVDLVFVGESEEAQVEIAQLMVDALVRGASREERVDLLSTVEGVWCPAKGGRVRRRIVLDLEKAPSPTKMLMSPTAVVHDRVTVEIMRGCSRGCRFCQAGFQYRPVRERSVARILELAREGLASTGYDEVSLLSLSATDHSGIHAIIKAFMEAGESSFVSLSLPS</sequence>
<dbReference type="InterPro" id="IPR045784">
    <property type="entry name" value="Radical_SAM_N2"/>
</dbReference>
<proteinExistence type="predicted"/>
<reference evidence="3" key="1">
    <citation type="journal article" date="2020" name="mSystems">
        <title>Genome- and Community-Level Interaction Insights into Carbon Utilization and Element Cycling Functions of Hydrothermarchaeota in Hydrothermal Sediment.</title>
        <authorList>
            <person name="Zhou Z."/>
            <person name="Liu Y."/>
            <person name="Xu W."/>
            <person name="Pan J."/>
            <person name="Luo Z.H."/>
            <person name="Li M."/>
        </authorList>
    </citation>
    <scope>NUCLEOTIDE SEQUENCE [LARGE SCALE GENOMIC DNA]</scope>
    <source>
        <strain evidence="3">HyVt-115</strain>
    </source>
</reference>
<dbReference type="SUPFAM" id="SSF102114">
    <property type="entry name" value="Radical SAM enzymes"/>
    <property type="match status" value="1"/>
</dbReference>
<dbReference type="Pfam" id="PF19864">
    <property type="entry name" value="Radical_SAM_N2"/>
    <property type="match status" value="1"/>
</dbReference>
<dbReference type="AlphaFoldDB" id="A0A7C0U6N1"/>
<accession>A0A7C0U6N1</accession>
<gene>
    <name evidence="3" type="ORF">ENF32_03115</name>
</gene>
<organism evidence="3">
    <name type="scientific">Thermosulfidibacter takaii</name>
    <dbReference type="NCBI Taxonomy" id="412593"/>
    <lineage>
        <taxon>Bacteria</taxon>
        <taxon>Pseudomonadati</taxon>
        <taxon>Thermosulfidibacterota</taxon>
        <taxon>Thermosulfidibacteria</taxon>
        <taxon>Thermosulfidibacterales</taxon>
        <taxon>Thermosulfidibacteraceae</taxon>
    </lineage>
</organism>
<dbReference type="SFLD" id="SFLDG01082">
    <property type="entry name" value="B12-binding_domain_containing"/>
    <property type="match status" value="1"/>
</dbReference>
<dbReference type="PANTHER" id="PTHR42731">
    <property type="entry name" value="SLL1084 PROTEIN"/>
    <property type="match status" value="1"/>
</dbReference>